<dbReference type="Proteomes" id="UP000799421">
    <property type="component" value="Unassembled WGS sequence"/>
</dbReference>
<dbReference type="PANTHER" id="PTHR45648">
    <property type="entry name" value="GDSL LIPASE/ACYLHYDROLASE FAMILY PROTEIN (AFU_ORTHOLOGUE AFUA_4G14700)"/>
    <property type="match status" value="1"/>
</dbReference>
<reference evidence="2" key="1">
    <citation type="journal article" date="2020" name="Stud. Mycol.">
        <title>101 Dothideomycetes genomes: a test case for predicting lifestyles and emergence of pathogens.</title>
        <authorList>
            <person name="Haridas S."/>
            <person name="Albert R."/>
            <person name="Binder M."/>
            <person name="Bloem J."/>
            <person name="Labutti K."/>
            <person name="Salamov A."/>
            <person name="Andreopoulos B."/>
            <person name="Baker S."/>
            <person name="Barry K."/>
            <person name="Bills G."/>
            <person name="Bluhm B."/>
            <person name="Cannon C."/>
            <person name="Castanera R."/>
            <person name="Culley D."/>
            <person name="Daum C."/>
            <person name="Ezra D."/>
            <person name="Gonzalez J."/>
            <person name="Henrissat B."/>
            <person name="Kuo A."/>
            <person name="Liang C."/>
            <person name="Lipzen A."/>
            <person name="Lutzoni F."/>
            <person name="Magnuson J."/>
            <person name="Mondo S."/>
            <person name="Nolan M."/>
            <person name="Ohm R."/>
            <person name="Pangilinan J."/>
            <person name="Park H.-J."/>
            <person name="Ramirez L."/>
            <person name="Alfaro M."/>
            <person name="Sun H."/>
            <person name="Tritt A."/>
            <person name="Yoshinaga Y."/>
            <person name="Zwiers L.-H."/>
            <person name="Turgeon B."/>
            <person name="Goodwin S."/>
            <person name="Spatafora J."/>
            <person name="Crous P."/>
            <person name="Grigoriev I."/>
        </authorList>
    </citation>
    <scope>NUCLEOTIDE SEQUENCE</scope>
    <source>
        <strain evidence="2">CBS 480.64</strain>
    </source>
</reference>
<dbReference type="InterPro" id="IPR051058">
    <property type="entry name" value="GDSL_Est/Lipase"/>
</dbReference>
<dbReference type="InterPro" id="IPR036514">
    <property type="entry name" value="SGNH_hydro_sf"/>
</dbReference>
<organism evidence="2 3">
    <name type="scientific">Piedraia hortae CBS 480.64</name>
    <dbReference type="NCBI Taxonomy" id="1314780"/>
    <lineage>
        <taxon>Eukaryota</taxon>
        <taxon>Fungi</taxon>
        <taxon>Dikarya</taxon>
        <taxon>Ascomycota</taxon>
        <taxon>Pezizomycotina</taxon>
        <taxon>Dothideomycetes</taxon>
        <taxon>Dothideomycetidae</taxon>
        <taxon>Capnodiales</taxon>
        <taxon>Piedraiaceae</taxon>
        <taxon>Piedraia</taxon>
    </lineage>
</organism>
<evidence type="ECO:0000313" key="2">
    <source>
        <dbReference type="EMBL" id="KAF2858152.1"/>
    </source>
</evidence>
<gene>
    <name evidence="2" type="ORF">K470DRAFT_283412</name>
</gene>
<evidence type="ECO:0000313" key="3">
    <source>
        <dbReference type="Proteomes" id="UP000799421"/>
    </source>
</evidence>
<dbReference type="SUPFAM" id="SSF52266">
    <property type="entry name" value="SGNH hydrolase"/>
    <property type="match status" value="1"/>
</dbReference>
<evidence type="ECO:0000256" key="1">
    <source>
        <dbReference type="ARBA" id="ARBA00022801"/>
    </source>
</evidence>
<keyword evidence="3" id="KW-1185">Reference proteome</keyword>
<dbReference type="Gene3D" id="3.40.50.1110">
    <property type="entry name" value="SGNH hydrolase"/>
    <property type="match status" value="1"/>
</dbReference>
<sequence length="352" mass="39432">MRDKGSTKSRRFDVSSSLSCTPNATAIAVVVRCSGTASSKWSKFNLTNLVSFGDSFTDDSRLSYFSLHRTLPPPRWRTPANYSAADGGRSWVQYVKQYTGCSLHNYAIGGSVCSIQITPIWYNKTMTYFDLEHDQLPMCVSEANTTKPYLTTPPSSTVYTIWIGTNDLGTIIKNEQRPGKGVHDYIDCVYDQLERLYNSGARYFILINVAPLDKAPLYAAPPYDVGPSFIWTNKPKDHALVARKMKKLVKTANKAYKTRTARLQGAEVAVFDVHGLMMEIYKHPGRYLNGSAPANSTGYARHFEIPGQVPASPDSFLWWDTLHPSEQTARAIAKHFVDVVKGKSPWGWYWSG</sequence>
<accession>A0A6A7BSU8</accession>
<dbReference type="GO" id="GO:0016788">
    <property type="term" value="F:hydrolase activity, acting on ester bonds"/>
    <property type="evidence" value="ECO:0007669"/>
    <property type="project" value="InterPro"/>
</dbReference>
<name>A0A6A7BSU8_9PEZI</name>
<dbReference type="Pfam" id="PF00657">
    <property type="entry name" value="Lipase_GDSL"/>
    <property type="match status" value="1"/>
</dbReference>
<dbReference type="OrthoDB" id="1600564at2759"/>
<dbReference type="EMBL" id="MU006016">
    <property type="protein sequence ID" value="KAF2858152.1"/>
    <property type="molecule type" value="Genomic_DNA"/>
</dbReference>
<dbReference type="InterPro" id="IPR001087">
    <property type="entry name" value="GDSL"/>
</dbReference>
<keyword evidence="1" id="KW-0378">Hydrolase</keyword>
<proteinExistence type="predicted"/>
<dbReference type="AlphaFoldDB" id="A0A6A7BSU8"/>
<dbReference type="PANTHER" id="PTHR45648:SF22">
    <property type="entry name" value="GDSL LIPASE_ACYLHYDROLASE FAMILY PROTEIN (AFU_ORTHOLOGUE AFUA_4G14700)"/>
    <property type="match status" value="1"/>
</dbReference>
<dbReference type="CDD" id="cd01846">
    <property type="entry name" value="fatty_acyltransferase_like"/>
    <property type="match status" value="1"/>
</dbReference>
<protein>
    <submittedName>
        <fullName evidence="2">Carbohydrate esterase family 16 protein</fullName>
    </submittedName>
</protein>